<dbReference type="PRINTS" id="PR00097">
    <property type="entry name" value="ANTSNTHASEII"/>
</dbReference>
<dbReference type="PANTHER" id="PTHR11236:SF18">
    <property type="entry name" value="AMINODEOXYCHORISMATE SYNTHASE"/>
    <property type="match status" value="1"/>
</dbReference>
<evidence type="ECO:0000256" key="4">
    <source>
        <dbReference type="ARBA" id="ARBA00022962"/>
    </source>
</evidence>
<dbReference type="AlphaFoldDB" id="A0A2P8DNK2"/>
<dbReference type="PANTHER" id="PTHR11236">
    <property type="entry name" value="AMINOBENZOATE/ANTHRANILATE SYNTHASE"/>
    <property type="match status" value="1"/>
</dbReference>
<evidence type="ECO:0000259" key="6">
    <source>
        <dbReference type="Pfam" id="PF00117"/>
    </source>
</evidence>
<dbReference type="CDD" id="cd01743">
    <property type="entry name" value="GATase1_Anthranilate_Synthase"/>
    <property type="match status" value="1"/>
</dbReference>
<dbReference type="EMBL" id="PYGA01000004">
    <property type="protein sequence ID" value="PSK98779.1"/>
    <property type="molecule type" value="Genomic_DNA"/>
</dbReference>
<evidence type="ECO:0000313" key="9">
    <source>
        <dbReference type="EMBL" id="PSK98779.1"/>
    </source>
</evidence>
<dbReference type="GO" id="GO:0046820">
    <property type="term" value="F:4-amino-4-deoxychorismate synthase activity"/>
    <property type="evidence" value="ECO:0007669"/>
    <property type="project" value="UniProtKB-EC"/>
</dbReference>
<dbReference type="GO" id="GO:0009396">
    <property type="term" value="P:folic acid-containing compound biosynthetic process"/>
    <property type="evidence" value="ECO:0007669"/>
    <property type="project" value="InterPro"/>
</dbReference>
<dbReference type="GO" id="GO:0005737">
    <property type="term" value="C:cytoplasm"/>
    <property type="evidence" value="ECO:0007669"/>
    <property type="project" value="TreeGrafter"/>
</dbReference>
<dbReference type="Gene3D" id="3.60.120.10">
    <property type="entry name" value="Anthranilate synthase"/>
    <property type="match status" value="1"/>
</dbReference>
<name>A0A2P8DNK2_9ACTN</name>
<feature type="region of interest" description="Disordered" evidence="5">
    <location>
        <begin position="194"/>
        <end position="257"/>
    </location>
</feature>
<gene>
    <name evidence="9" type="ORF">CLV63_1043</name>
</gene>
<keyword evidence="4" id="KW-0315">Glutamine amidotransferase</keyword>
<sequence>MRVLLVDNHDSYTYNLFQLIASVLGAEPVVYTNDAPELGRLDSVGFDAIVVSPGPGRPQKPRDLGGVPRLLAGSPVPVLGVCLGHQAIAHLAGAPVVAADTPRHGHLSTVRHTGTGLFADVPPDFTAVRYHSLCVREPLPEDLRATAWAEDGVVMALEHRTLPRWGVQFHPESVAGEHGRTLVANFAALASRSRRAVTETRRTGHGGTASETMAHPPGSGQGTGDLGTDERAMSETPEAPPRPQYGRAGGGRDAPGPAAGFAAGGAVEVAGLPFAVDCERAFAHLYGAREYAFWLDSSRVAGPARFSFLGDASGPSGEVLTYRVGDGAVSVRPTGGAPLREDGTIFDALRRRLPGAAAATETGLPFDFAGGYVGYFGYELKADCGAAAAYTAETPDAVWLRCDRFVAVDHAENRTYAVAAGTGARAWADRTAAELRRLPPLPPLPSAQGAASDAVWEWERERDGYTSDVKECLGYLASGESYEICLTTRLRTAAPADDLAFYRRLRAASPAPYAALLRLGEVTVHSASPERFLRVGADGTAESRPIKGTAPRSADPAADAALAAELRASPKTRAENLMIVDLLRNDLGRVCAVGSVEVPDFMYVESYATVHQLVSTVRGRLRPGVGALDAVRACFPGGSMTGAPKLRTMEILDRLEGSPRGVYSGALGFLSHSGAADLSIVIRTAVRSGDTLTIGAGGAIVLASDPHEEYEEMLLKASVPAGAAGAVRCAPGPEPGCAADPQGA</sequence>
<evidence type="ECO:0000259" key="7">
    <source>
        <dbReference type="Pfam" id="PF00425"/>
    </source>
</evidence>
<dbReference type="Gene3D" id="3.40.50.880">
    <property type="match status" value="1"/>
</dbReference>
<accession>A0A2P8DNK2</accession>
<dbReference type="PRINTS" id="PR00099">
    <property type="entry name" value="CPSGATASE"/>
</dbReference>
<dbReference type="InterPro" id="IPR017926">
    <property type="entry name" value="GATASE"/>
</dbReference>
<keyword evidence="3" id="KW-0808">Transferase</keyword>
<dbReference type="InterPro" id="IPR015890">
    <property type="entry name" value="Chorismate_C"/>
</dbReference>
<comment type="similarity">
    <text evidence="1">In the C-terminal section; belongs to the anthranilate synthase component I family.</text>
</comment>
<comment type="caution">
    <text evidence="9">The sequence shown here is derived from an EMBL/GenBank/DDBJ whole genome shotgun (WGS) entry which is preliminary data.</text>
</comment>
<dbReference type="GO" id="GO:0008153">
    <property type="term" value="P:4-aminobenzoate biosynthetic process"/>
    <property type="evidence" value="ECO:0007669"/>
    <property type="project" value="TreeGrafter"/>
</dbReference>
<dbReference type="InterPro" id="IPR029062">
    <property type="entry name" value="Class_I_gatase-like"/>
</dbReference>
<dbReference type="Proteomes" id="UP000240542">
    <property type="component" value="Unassembled WGS sequence"/>
</dbReference>
<dbReference type="Pfam" id="PF00425">
    <property type="entry name" value="Chorismate_bind"/>
    <property type="match status" value="1"/>
</dbReference>
<dbReference type="PRINTS" id="PR00096">
    <property type="entry name" value="GATASE"/>
</dbReference>
<dbReference type="NCBIfam" id="TIGR00553">
    <property type="entry name" value="pabB"/>
    <property type="match status" value="1"/>
</dbReference>
<dbReference type="NCBIfam" id="TIGR00566">
    <property type="entry name" value="trpG_papA"/>
    <property type="match status" value="1"/>
</dbReference>
<feature type="domain" description="Anthranilate synthase component I N-terminal" evidence="8">
    <location>
        <begin position="279"/>
        <end position="416"/>
    </location>
</feature>
<evidence type="ECO:0000256" key="2">
    <source>
        <dbReference type="ARBA" id="ARBA00013139"/>
    </source>
</evidence>
<dbReference type="SUPFAM" id="SSF52317">
    <property type="entry name" value="Class I glutamine amidotransferase-like"/>
    <property type="match status" value="1"/>
</dbReference>
<dbReference type="PROSITE" id="PS51273">
    <property type="entry name" value="GATASE_TYPE_1"/>
    <property type="match status" value="1"/>
</dbReference>
<evidence type="ECO:0000256" key="3">
    <source>
        <dbReference type="ARBA" id="ARBA00022679"/>
    </source>
</evidence>
<dbReference type="OrthoDB" id="3518032at2"/>
<feature type="domain" description="Glutamine amidotransferase" evidence="6">
    <location>
        <begin position="4"/>
        <end position="187"/>
    </location>
</feature>
<evidence type="ECO:0000313" key="10">
    <source>
        <dbReference type="Proteomes" id="UP000240542"/>
    </source>
</evidence>
<dbReference type="SUPFAM" id="SSF56322">
    <property type="entry name" value="ADC synthase"/>
    <property type="match status" value="1"/>
</dbReference>
<dbReference type="InterPro" id="IPR006221">
    <property type="entry name" value="TrpG/PapA_dom"/>
</dbReference>
<dbReference type="Pfam" id="PF00117">
    <property type="entry name" value="GATase"/>
    <property type="match status" value="1"/>
</dbReference>
<evidence type="ECO:0000256" key="5">
    <source>
        <dbReference type="SAM" id="MobiDB-lite"/>
    </source>
</evidence>
<dbReference type="InterPro" id="IPR005802">
    <property type="entry name" value="ADC_synth_comp_1"/>
</dbReference>
<organism evidence="9 10">
    <name type="scientific">Murinocardiopsis flavida</name>
    <dbReference type="NCBI Taxonomy" id="645275"/>
    <lineage>
        <taxon>Bacteria</taxon>
        <taxon>Bacillati</taxon>
        <taxon>Actinomycetota</taxon>
        <taxon>Actinomycetes</taxon>
        <taxon>Streptosporangiales</taxon>
        <taxon>Nocardiopsidaceae</taxon>
        <taxon>Murinocardiopsis</taxon>
    </lineage>
</organism>
<protein>
    <recommendedName>
        <fullName evidence="2">aminodeoxychorismate synthase</fullName>
        <ecNumber evidence="2">2.6.1.85</ecNumber>
    </recommendedName>
</protein>
<dbReference type="GO" id="GO:0000162">
    <property type="term" value="P:L-tryptophan biosynthetic process"/>
    <property type="evidence" value="ECO:0007669"/>
    <property type="project" value="TreeGrafter"/>
</dbReference>
<evidence type="ECO:0000256" key="1">
    <source>
        <dbReference type="ARBA" id="ARBA00005970"/>
    </source>
</evidence>
<dbReference type="InterPro" id="IPR006805">
    <property type="entry name" value="Anth_synth_I_N"/>
</dbReference>
<reference evidence="9 10" key="1">
    <citation type="submission" date="2018-03" db="EMBL/GenBank/DDBJ databases">
        <title>Genomic Encyclopedia of Archaeal and Bacterial Type Strains, Phase II (KMG-II): from individual species to whole genera.</title>
        <authorList>
            <person name="Goeker M."/>
        </authorList>
    </citation>
    <scope>NUCLEOTIDE SEQUENCE [LARGE SCALE GENOMIC DNA]</scope>
    <source>
        <strain evidence="9 10">DSM 45312</strain>
    </source>
</reference>
<keyword evidence="10" id="KW-1185">Reference proteome</keyword>
<dbReference type="InterPro" id="IPR019999">
    <property type="entry name" value="Anth_synth_I-like"/>
</dbReference>
<dbReference type="EC" id="2.6.1.85" evidence="2"/>
<dbReference type="InterPro" id="IPR005801">
    <property type="entry name" value="ADC_synthase"/>
</dbReference>
<dbReference type="Pfam" id="PF04715">
    <property type="entry name" value="Anth_synt_I_N"/>
    <property type="match status" value="1"/>
</dbReference>
<feature type="domain" description="Chorismate-utilising enzyme C-terminal" evidence="7">
    <location>
        <begin position="462"/>
        <end position="716"/>
    </location>
</feature>
<dbReference type="RefSeq" id="WP_106582122.1">
    <property type="nucleotide sequence ID" value="NZ_PYGA01000004.1"/>
</dbReference>
<evidence type="ECO:0000259" key="8">
    <source>
        <dbReference type="Pfam" id="PF04715"/>
    </source>
</evidence>
<proteinExistence type="inferred from homology"/>